<evidence type="ECO:0000313" key="4">
    <source>
        <dbReference type="Proteomes" id="UP001369958"/>
    </source>
</evidence>
<dbReference type="Proteomes" id="UP001369958">
    <property type="component" value="Chromosome"/>
</dbReference>
<feature type="chain" id="PRO_5045545705" evidence="2">
    <location>
        <begin position="24"/>
        <end position="225"/>
    </location>
</feature>
<name>A0ABZ2I4K4_9HYPH</name>
<keyword evidence="4" id="KW-1185">Reference proteome</keyword>
<reference evidence="3 4" key="1">
    <citation type="submission" date="2024-02" db="EMBL/GenBank/DDBJ databases">
        <title>Complete genome sequence of Pelagibacterium nitratireducens ZH15.</title>
        <authorList>
            <person name="Zhao L.H."/>
        </authorList>
    </citation>
    <scope>NUCLEOTIDE SEQUENCE [LARGE SCALE GENOMIC DNA]</scope>
    <source>
        <strain evidence="3 4">ZH15</strain>
    </source>
</reference>
<dbReference type="RefSeq" id="WP_338608206.1">
    <property type="nucleotide sequence ID" value="NZ_CP146275.1"/>
</dbReference>
<feature type="signal peptide" evidence="2">
    <location>
        <begin position="1"/>
        <end position="23"/>
    </location>
</feature>
<evidence type="ECO:0000313" key="3">
    <source>
        <dbReference type="EMBL" id="WWT32783.1"/>
    </source>
</evidence>
<gene>
    <name evidence="3" type="ORF">V6617_17535</name>
</gene>
<evidence type="ECO:0000256" key="2">
    <source>
        <dbReference type="SAM" id="SignalP"/>
    </source>
</evidence>
<evidence type="ECO:0000256" key="1">
    <source>
        <dbReference type="SAM" id="MobiDB-lite"/>
    </source>
</evidence>
<dbReference type="EMBL" id="CP146275">
    <property type="protein sequence ID" value="WWT32783.1"/>
    <property type="molecule type" value="Genomic_DNA"/>
</dbReference>
<organism evidence="3 4">
    <name type="scientific">Pelagibacterium nitratireducens</name>
    <dbReference type="NCBI Taxonomy" id="1046114"/>
    <lineage>
        <taxon>Bacteria</taxon>
        <taxon>Pseudomonadati</taxon>
        <taxon>Pseudomonadota</taxon>
        <taxon>Alphaproteobacteria</taxon>
        <taxon>Hyphomicrobiales</taxon>
        <taxon>Devosiaceae</taxon>
        <taxon>Pelagibacterium</taxon>
    </lineage>
</organism>
<feature type="region of interest" description="Disordered" evidence="1">
    <location>
        <begin position="189"/>
        <end position="225"/>
    </location>
</feature>
<proteinExistence type="predicted"/>
<accession>A0ABZ2I4K4</accession>
<protein>
    <submittedName>
        <fullName evidence="3">Uncharacterized protein</fullName>
    </submittedName>
</protein>
<keyword evidence="2" id="KW-0732">Signal</keyword>
<feature type="compositionally biased region" description="Acidic residues" evidence="1">
    <location>
        <begin position="191"/>
        <end position="219"/>
    </location>
</feature>
<sequence>MNKLSALALGTALTLSMPLAAMAQDADAGVTLDGGVQTELGGEDANADVGADAGVDVGVDAGMPAEGAGETSVGVDADASAGAYTYADLDDAIHGAGTADFSAVTADTEIEIVEISSLGEDGEFTADAFAESRADFEADIDLLQSNISGNADITAALEAEGYTESEVVAVWTQADGSLTVFVDSQSSAEAEAAEDAGLADDAMESDMSVEGEAEADASVEGEAAQ</sequence>